<protein>
    <submittedName>
        <fullName evidence="3">Prepilin peptidase dependent protein C</fullName>
    </submittedName>
</protein>
<name>A0A3S4GDQ6_KLEPN</name>
<organism evidence="3 4">
    <name type="scientific">Klebsiella pneumoniae</name>
    <dbReference type="NCBI Taxonomy" id="573"/>
    <lineage>
        <taxon>Bacteria</taxon>
        <taxon>Pseudomonadati</taxon>
        <taxon>Pseudomonadota</taxon>
        <taxon>Gammaproteobacteria</taxon>
        <taxon>Enterobacterales</taxon>
        <taxon>Enterobacteriaceae</taxon>
        <taxon>Klebsiella/Raoultella group</taxon>
        <taxon>Klebsiella</taxon>
        <taxon>Klebsiella pneumoniae complex</taxon>
    </lineage>
</organism>
<evidence type="ECO:0000313" key="3">
    <source>
        <dbReference type="EMBL" id="VEB02019.1"/>
    </source>
</evidence>
<dbReference type="InterPro" id="IPR022204">
    <property type="entry name" value="PpdC-like_C"/>
</dbReference>
<comment type="subcellular location">
    <subcellularLocation>
        <location evidence="1">Membrane</location>
        <topology evidence="1">Single-pass membrane protein</topology>
    </subcellularLocation>
</comment>
<dbReference type="AlphaFoldDB" id="A0A3S4GDQ6"/>
<accession>A0A3S4GDQ6</accession>
<evidence type="ECO:0000256" key="1">
    <source>
        <dbReference type="ARBA" id="ARBA00004167"/>
    </source>
</evidence>
<dbReference type="InterPro" id="IPR019652">
    <property type="entry name" value="DUF2509"/>
</dbReference>
<evidence type="ECO:0000313" key="4">
    <source>
        <dbReference type="Proteomes" id="UP000282433"/>
    </source>
</evidence>
<dbReference type="EMBL" id="LR134162">
    <property type="protein sequence ID" value="VEB02019.1"/>
    <property type="molecule type" value="Genomic_DNA"/>
</dbReference>
<gene>
    <name evidence="3" type="ORF">NCTC13635_02532</name>
</gene>
<dbReference type="GO" id="GO:0016020">
    <property type="term" value="C:membrane"/>
    <property type="evidence" value="ECO:0007669"/>
    <property type="project" value="UniProtKB-SubCell"/>
</dbReference>
<reference evidence="3 4" key="1">
    <citation type="submission" date="2018-12" db="EMBL/GenBank/DDBJ databases">
        <authorList>
            <consortium name="Pathogen Informatics"/>
        </authorList>
    </citation>
    <scope>NUCLEOTIDE SEQUENCE [LARGE SCALE GENOMIC DNA]</scope>
    <source>
        <strain evidence="3 4">NCTC13635</strain>
    </source>
</reference>
<dbReference type="InterPro" id="IPR012902">
    <property type="entry name" value="N_methyl_site"/>
</dbReference>
<dbReference type="PROSITE" id="PS00409">
    <property type="entry name" value="PROKAR_NTER_METHYL"/>
    <property type="match status" value="1"/>
</dbReference>
<dbReference type="NCBIfam" id="NF007660">
    <property type="entry name" value="PRK10332.1"/>
    <property type="match status" value="1"/>
</dbReference>
<dbReference type="Pfam" id="PF12528">
    <property type="entry name" value="T2SSppdC"/>
    <property type="match status" value="1"/>
</dbReference>
<dbReference type="Proteomes" id="UP000282433">
    <property type="component" value="Chromosome"/>
</dbReference>
<proteinExistence type="predicted"/>
<sequence length="232" mass="25488">MLLLLTLGSLLLEGLNLQQRALLAQTASETQAIRDTAIAHSALQWGKQQVWSAQVALACREQAPQGWRACLRIFGDGSLVLSSASGEVQVWQSGEVRGGAGAFFRPRLERFLPAQGGELMSNALKRQRGFSLPETVLAMALMVLTVTALGGYQRGMAQGIVQLNQTRQLWRDAWRYSQLSAPPSPARGQVSRMQTSRQRCVSITVTISRPVAKRVQMTRLHCRSASSQEQLC</sequence>
<evidence type="ECO:0000259" key="2">
    <source>
        <dbReference type="Pfam" id="PF12528"/>
    </source>
</evidence>
<feature type="domain" description="Prepilin peptidase dependent protein C-like C-terminal" evidence="2">
    <location>
        <begin position="152"/>
        <end position="223"/>
    </location>
</feature>
<dbReference type="Pfam" id="PF10713">
    <property type="entry name" value="DUF2509"/>
    <property type="match status" value="1"/>
</dbReference>